<dbReference type="Pfam" id="PF13391">
    <property type="entry name" value="HNH_2"/>
    <property type="match status" value="1"/>
</dbReference>
<proteinExistence type="predicted"/>
<protein>
    <submittedName>
        <fullName evidence="2">HNH endonuclease</fullName>
    </submittedName>
</protein>
<reference evidence="2 3" key="1">
    <citation type="submission" date="2018-08" db="EMBL/GenBank/DDBJ databases">
        <title>Draft genome sequence of Pseudoalteromonas donghaensis HJ51.</title>
        <authorList>
            <person name="Oh J."/>
            <person name="Roh D."/>
        </authorList>
    </citation>
    <scope>NUCLEOTIDE SEQUENCE [LARGE SCALE GENOMIC DNA]</scope>
    <source>
        <strain evidence="2 3">HJ51</strain>
    </source>
</reference>
<dbReference type="GeneID" id="99506188"/>
<feature type="domain" description="HNH nuclease" evidence="1">
    <location>
        <begin position="380"/>
        <end position="429"/>
    </location>
</feature>
<keyword evidence="2" id="KW-0540">Nuclease</keyword>
<dbReference type="GO" id="GO:0004519">
    <property type="term" value="F:endonuclease activity"/>
    <property type="evidence" value="ECO:0007669"/>
    <property type="project" value="UniProtKB-KW"/>
</dbReference>
<dbReference type="Proteomes" id="UP000264605">
    <property type="component" value="Chromosome"/>
</dbReference>
<keyword evidence="2" id="KW-0255">Endonuclease</keyword>
<dbReference type="InterPro" id="IPR003615">
    <property type="entry name" value="HNH_nuc"/>
</dbReference>
<dbReference type="AlphaFoldDB" id="A0AAD0S0I1"/>
<sequence>MEHFSLKIKQEVLALHSKGNSINEAFQCFAKSKIKLSKAEKKAFRIAYENTYATDSMTEFLSSLDFERAKSNYEISKKKSNRKLASKKLETKSYGPKFNVERYLLAKDRFDSYLSSSFEIDSDASLITSHTYTYEVDKLQKKDPDSSSQRDELPLHLFVFDPEDVSELSLDEISQVWLHRHQLCGTKEAAAEVLALMDVNDGNVDSYKGWKSYLNHESIVDLESKLKGNNFVHEDNKESLKSIKAINPFDRKKYSRSQLVQLPLRRIISLWEDRDYSFNSVSAACEALAIIRYANKIDNQKKHWKAFLEHPQILDLDFDFDEIDDELYEHESLHKSAQKEQLDLDALSEDNRSRVTRSQVTRVGQQGFRALILDNFYLKCAISGSEEQALLEAAHIIPYKGQQSNVLQNGLCLRVDIHRLFDRFLISIEPQTLEIVVSDKVRDIYYKSFTGIKLGCSKVSVSKSLLKKHFYHFTRNN</sequence>
<accession>A0AAD0S0I1</accession>
<keyword evidence="2" id="KW-0378">Hydrolase</keyword>
<gene>
    <name evidence="2" type="ORF">D0907_11995</name>
</gene>
<dbReference type="EMBL" id="CP032090">
    <property type="protein sequence ID" value="AXV65940.1"/>
    <property type="molecule type" value="Genomic_DNA"/>
</dbReference>
<organism evidence="2 3">
    <name type="scientific">Pseudoalteromonas lipolytica</name>
    <dbReference type="NCBI Taxonomy" id="570156"/>
    <lineage>
        <taxon>Bacteria</taxon>
        <taxon>Pseudomonadati</taxon>
        <taxon>Pseudomonadota</taxon>
        <taxon>Gammaproteobacteria</taxon>
        <taxon>Alteromonadales</taxon>
        <taxon>Pseudoalteromonadaceae</taxon>
        <taxon>Pseudoalteromonas</taxon>
    </lineage>
</organism>
<evidence type="ECO:0000259" key="1">
    <source>
        <dbReference type="Pfam" id="PF13391"/>
    </source>
</evidence>
<evidence type="ECO:0000313" key="3">
    <source>
        <dbReference type="Proteomes" id="UP000264605"/>
    </source>
</evidence>
<evidence type="ECO:0000313" key="2">
    <source>
        <dbReference type="EMBL" id="AXV65940.1"/>
    </source>
</evidence>
<dbReference type="RefSeq" id="WP_118844551.1">
    <property type="nucleotide sequence ID" value="NZ_CP032090.1"/>
</dbReference>
<dbReference type="KEGG" id="pdj:D0907_11995"/>
<name>A0AAD0S0I1_9GAMM</name>